<proteinExistence type="predicted"/>
<dbReference type="PROSITE" id="PS51272">
    <property type="entry name" value="SLH"/>
    <property type="match status" value="3"/>
</dbReference>
<dbReference type="OrthoDB" id="9809781at2"/>
<dbReference type="Proteomes" id="UP000186385">
    <property type="component" value="Unassembled WGS sequence"/>
</dbReference>
<keyword evidence="1 2" id="KW-0732">Signal</keyword>
<dbReference type="InterPro" id="IPR051465">
    <property type="entry name" value="Cell_Envelope_Struct_Comp"/>
</dbReference>
<evidence type="ECO:0000256" key="1">
    <source>
        <dbReference type="ARBA" id="ARBA00022729"/>
    </source>
</evidence>
<reference evidence="7" key="2">
    <citation type="submission" date="2017-03" db="EMBL/GenBank/DDBJ databases">
        <title>Bacillus sp. V-88(T) DSM27956, whole genome shotgun sequencing project.</title>
        <authorList>
            <person name="Dastager S.G."/>
            <person name="Neurgaonkar P.S."/>
            <person name="Dharne M.S."/>
        </authorList>
    </citation>
    <scope>NUCLEOTIDE SEQUENCE [LARGE SCALE GENOMIC DNA]</scope>
    <source>
        <strain evidence="7">DSM 25145</strain>
    </source>
</reference>
<feature type="domain" description="SLH" evidence="3">
    <location>
        <begin position="599"/>
        <end position="652"/>
    </location>
</feature>
<sequence length="652" mass="69509">MKRIHIWLLALMLVFPSLAQAAVTEEFAVSNGVTYTEIVEEGTVPQSVRVMEIDTKDPYTKVEAGVPDPLNKLVQTSKQALAASEEGHEVIGAINGSFFNREPMPLYFVAIDQYLVNGGMVEASKDEFVSEMIAFGMNKAGKGQIDHYSTDFTYSHNGAKRTMAGHNGQRHPNSTMVYTPNFSSGVTTTNAYGYEVLVAGVEDPSLRFGESLTGKVVGFRPYGQAAGAVIPKDGFVLSAHGTEAEALRQMKLGDSVSVSVNVDEKWQGADFMIGSGPMLVKDGKVALSMNPNSAKAREKAPRTAVAIDKTGDKVAFITVDGRQPGYSTGMSLSEFASYIQSLGYDRALNMDGGGSTTMLAREPGDFTATIQNKPSDPWGERPVSTFLMAITTAPKGVPTTINASLSTSGPLEIGESATVRISSILDEYGNPVTLDNVAISSDLGTVAGTVFTASKAGSGFISVKKGAAEVKLPIAVKEEVRLFSDVPNDFRAADDIASLVSQDIISGYPDGTFQPQATLTRVQAAIMLQRALKLPVDEVKNPGFTDVPETYRSYGSIAAVTEAGVMFGRTDGTFDPQAQLTRAEMAAVLHRAFKLPAAEKNIFLDNYAGTFAYSSVNALAAAGITQGFPDGTFRPSANITRADFSIFLNRAN</sequence>
<evidence type="ECO:0000313" key="6">
    <source>
        <dbReference type="Proteomes" id="UP000186385"/>
    </source>
</evidence>
<dbReference type="EMBL" id="FTLX01000002">
    <property type="protein sequence ID" value="SIQ33177.1"/>
    <property type="molecule type" value="Genomic_DNA"/>
</dbReference>
<dbReference type="STRING" id="1017273.SAMN05443094_102238"/>
<keyword evidence="7" id="KW-1185">Reference proteome</keyword>
<gene>
    <name evidence="4" type="ORF">B1B05_05110</name>
    <name evidence="5" type="ORF">SAMN05443094_102238</name>
</gene>
<dbReference type="Proteomes" id="UP000215545">
    <property type="component" value="Unassembled WGS sequence"/>
</dbReference>
<evidence type="ECO:0000313" key="4">
    <source>
        <dbReference type="EMBL" id="OXS79156.1"/>
    </source>
</evidence>
<dbReference type="Pfam" id="PF00395">
    <property type="entry name" value="SLH"/>
    <property type="match status" value="3"/>
</dbReference>
<dbReference type="Pfam" id="PF09992">
    <property type="entry name" value="NAGPA"/>
    <property type="match status" value="1"/>
</dbReference>
<dbReference type="RefSeq" id="WP_045850720.1">
    <property type="nucleotide sequence ID" value="NZ_FTLX01000002.1"/>
</dbReference>
<dbReference type="PANTHER" id="PTHR43308:SF5">
    <property type="entry name" value="S-LAYER PROTEIN _ PEPTIDOGLYCAN ENDO-BETA-N-ACETYLGLUCOSAMINIDASE"/>
    <property type="match status" value="1"/>
</dbReference>
<feature type="domain" description="SLH" evidence="3">
    <location>
        <begin position="479"/>
        <end position="542"/>
    </location>
</feature>
<evidence type="ECO:0000256" key="2">
    <source>
        <dbReference type="SAM" id="SignalP"/>
    </source>
</evidence>
<organism evidence="5 6">
    <name type="scientific">Domibacillus enclensis</name>
    <dbReference type="NCBI Taxonomy" id="1017273"/>
    <lineage>
        <taxon>Bacteria</taxon>
        <taxon>Bacillati</taxon>
        <taxon>Bacillota</taxon>
        <taxon>Bacilli</taxon>
        <taxon>Bacillales</taxon>
        <taxon>Bacillaceae</taxon>
        <taxon>Domibacillus</taxon>
    </lineage>
</organism>
<evidence type="ECO:0000259" key="3">
    <source>
        <dbReference type="PROSITE" id="PS51272"/>
    </source>
</evidence>
<feature type="chain" id="PRO_5009938084" evidence="2">
    <location>
        <begin position="22"/>
        <end position="652"/>
    </location>
</feature>
<reference evidence="5 6" key="1">
    <citation type="submission" date="2017-01" db="EMBL/GenBank/DDBJ databases">
        <authorList>
            <person name="Mah S.A."/>
            <person name="Swanson W.J."/>
            <person name="Moy G.W."/>
            <person name="Vacquier V.D."/>
        </authorList>
    </citation>
    <scope>NUCLEOTIDE SEQUENCE [LARGE SCALE GENOMIC DNA]</scope>
    <source>
        <strain evidence="5 6">NIO-1016</strain>
    </source>
</reference>
<accession>A0A1N6RWK2</accession>
<dbReference type="InterPro" id="IPR001119">
    <property type="entry name" value="SLH_dom"/>
</dbReference>
<feature type="domain" description="SLH" evidence="3">
    <location>
        <begin position="544"/>
        <end position="598"/>
    </location>
</feature>
<protein>
    <submittedName>
        <fullName evidence="5">S-layer homology domain-containing protein</fullName>
    </submittedName>
</protein>
<dbReference type="EMBL" id="MWSK01000002">
    <property type="protein sequence ID" value="OXS79156.1"/>
    <property type="molecule type" value="Genomic_DNA"/>
</dbReference>
<dbReference type="PANTHER" id="PTHR43308">
    <property type="entry name" value="OUTER MEMBRANE PROTEIN ALPHA-RELATED"/>
    <property type="match status" value="1"/>
</dbReference>
<dbReference type="AlphaFoldDB" id="A0A1N6RWK2"/>
<dbReference type="InterPro" id="IPR018711">
    <property type="entry name" value="NAGPA"/>
</dbReference>
<reference evidence="4" key="3">
    <citation type="submission" date="2017-03" db="EMBL/GenBank/DDBJ databases">
        <authorList>
            <person name="Dastager S.G."/>
            <person name="Neurgaonkar P.S."/>
            <person name="Dharne M.S."/>
        </authorList>
    </citation>
    <scope>NUCLEOTIDE SEQUENCE</scope>
    <source>
        <strain evidence="4">DSM 25145</strain>
    </source>
</reference>
<feature type="signal peptide" evidence="2">
    <location>
        <begin position="1"/>
        <end position="21"/>
    </location>
</feature>
<name>A0A1N6RWK2_9BACI</name>
<evidence type="ECO:0000313" key="5">
    <source>
        <dbReference type="EMBL" id="SIQ33177.1"/>
    </source>
</evidence>
<evidence type="ECO:0000313" key="7">
    <source>
        <dbReference type="Proteomes" id="UP000215545"/>
    </source>
</evidence>